<reference evidence="2 3" key="2">
    <citation type="journal article" date="2016" name="Int. J. Syst. Evol. Microbiol.">
        <title>Bacillus gobiensis sp. nov., isolated from a soil sample.</title>
        <authorList>
            <person name="Liu B."/>
            <person name="Liu G.H."/>
            <person name="Cetin S."/>
            <person name="Schumann P."/>
            <person name="Pan Z.Z."/>
            <person name="Chen Q.Q."/>
        </authorList>
    </citation>
    <scope>NUCLEOTIDE SEQUENCE [LARGE SCALE GENOMIC DNA]</scope>
    <source>
        <strain evidence="2 3">FJAT-4402</strain>
    </source>
</reference>
<dbReference type="Proteomes" id="UP000067625">
    <property type="component" value="Chromosome"/>
</dbReference>
<dbReference type="InterPro" id="IPR010288">
    <property type="entry name" value="EcsB_ABC"/>
</dbReference>
<name>A0A0M3R910_9BACI</name>
<protein>
    <submittedName>
        <fullName evidence="2">EcsB</fullName>
    </submittedName>
</protein>
<reference evidence="3" key="1">
    <citation type="submission" date="2015-08" db="EMBL/GenBank/DDBJ databases">
        <title>Genome sequencing project for genomic taxonomy and phylogenomics of Bacillus-like bacteria.</title>
        <authorList>
            <person name="Liu B."/>
            <person name="Wang J."/>
            <person name="Zhu Y."/>
            <person name="Liu G."/>
            <person name="Chen Q."/>
            <person name="Chen Z."/>
            <person name="Lan J."/>
            <person name="Che J."/>
            <person name="Ge C."/>
            <person name="Shi H."/>
            <person name="Pan Z."/>
            <person name="Liu X."/>
        </authorList>
    </citation>
    <scope>NUCLEOTIDE SEQUENCE [LARGE SCALE GENOMIC DNA]</scope>
    <source>
        <strain evidence="3">FJAT-4402</strain>
    </source>
</reference>
<feature type="transmembrane region" description="Helical" evidence="1">
    <location>
        <begin position="188"/>
        <end position="208"/>
    </location>
</feature>
<keyword evidence="1" id="KW-0812">Transmembrane</keyword>
<evidence type="ECO:0000313" key="3">
    <source>
        <dbReference type="Proteomes" id="UP000067625"/>
    </source>
</evidence>
<dbReference type="OrthoDB" id="2447941at2"/>
<dbReference type="STRING" id="1441095.AM592_02760"/>
<feature type="transmembrane region" description="Helical" evidence="1">
    <location>
        <begin position="377"/>
        <end position="397"/>
    </location>
</feature>
<keyword evidence="3" id="KW-1185">Reference proteome</keyword>
<accession>A0A0M3R910</accession>
<keyword evidence="1" id="KW-1133">Transmembrane helix</keyword>
<feature type="transmembrane region" description="Helical" evidence="1">
    <location>
        <begin position="283"/>
        <end position="301"/>
    </location>
</feature>
<proteinExistence type="predicted"/>
<dbReference type="PATRIC" id="fig|1441095.3.peg.600"/>
<evidence type="ECO:0000256" key="1">
    <source>
        <dbReference type="SAM" id="Phobius"/>
    </source>
</evidence>
<feature type="transmembrane region" description="Helical" evidence="1">
    <location>
        <begin position="349"/>
        <end position="371"/>
    </location>
</feature>
<dbReference type="Pfam" id="PF05975">
    <property type="entry name" value="EcsB"/>
    <property type="match status" value="1"/>
</dbReference>
<evidence type="ECO:0000313" key="2">
    <source>
        <dbReference type="EMBL" id="ALC80622.1"/>
    </source>
</evidence>
<dbReference type="AlphaFoldDB" id="A0A0M3R910"/>
<feature type="transmembrane region" description="Helical" evidence="1">
    <location>
        <begin position="30"/>
        <end position="48"/>
    </location>
</feature>
<keyword evidence="1" id="KW-0472">Membrane</keyword>
<feature type="transmembrane region" description="Helical" evidence="1">
    <location>
        <begin position="60"/>
        <end position="80"/>
    </location>
</feature>
<organism evidence="2 3">
    <name type="scientific">Bacillus gobiensis</name>
    <dbReference type="NCBI Taxonomy" id="1441095"/>
    <lineage>
        <taxon>Bacteria</taxon>
        <taxon>Bacillati</taxon>
        <taxon>Bacillota</taxon>
        <taxon>Bacilli</taxon>
        <taxon>Bacillales</taxon>
        <taxon>Bacillaceae</taxon>
        <taxon>Bacillus</taxon>
    </lineage>
</organism>
<sequence>MNSIRSIWQSRLEDHIKESRSYLKYMLNDHLMIVLIFLFAGGATWYSGWLKTMPENFPSYLVMALLLALILSSSYVRTFLKEPDFVFLLPIEAKMEPYLKNAFRYSFVSQLFFLVAVSIIFIPLYIKVSGKPFSFLLFLLVQLLIYKWWNLAVEWRVTYFNDSTMIILDKIGRFAINFAGVYVVLRSLYVYSIIVYVIMAAVLIWFTARAKKKSFKWERHIANEIQRKQRFYRIANLFTDVPHLRKQAKRRKYMDWMLKLIPYEQNKTFQYMYARAFIRSNDYFGLAIRLTVISALIILYFSANQWITAGLIAFAVFLTGIQLTPLYGHFSQLSLPELYPVKKERKASSFFTLLKSILIIQAALLVLISLFKMQWAGSLAGMVASLLLIFGILPPYFSRRLKKMNG</sequence>
<dbReference type="PIRSF" id="PIRSF037259">
    <property type="entry name" value="EcsB_ABC"/>
    <property type="match status" value="1"/>
</dbReference>
<dbReference type="EMBL" id="CP012600">
    <property type="protein sequence ID" value="ALC80622.1"/>
    <property type="molecule type" value="Genomic_DNA"/>
</dbReference>
<feature type="transmembrane region" description="Helical" evidence="1">
    <location>
        <begin position="105"/>
        <end position="126"/>
    </location>
</feature>
<feature type="transmembrane region" description="Helical" evidence="1">
    <location>
        <begin position="133"/>
        <end position="149"/>
    </location>
</feature>
<feature type="transmembrane region" description="Helical" evidence="1">
    <location>
        <begin position="307"/>
        <end position="328"/>
    </location>
</feature>
<gene>
    <name evidence="2" type="ORF">AM592_02760</name>
</gene>
<dbReference type="RefSeq" id="WP_053602362.1">
    <property type="nucleotide sequence ID" value="NZ_CP012600.1"/>
</dbReference>
<dbReference type="GO" id="GO:0016020">
    <property type="term" value="C:membrane"/>
    <property type="evidence" value="ECO:0007669"/>
    <property type="project" value="InterPro"/>
</dbReference>